<protein>
    <submittedName>
        <fullName evidence="9">Pheromone autoinducer 2 transporter</fullName>
    </submittedName>
</protein>
<feature type="transmembrane region" description="Helical" evidence="8">
    <location>
        <begin position="52"/>
        <end position="73"/>
    </location>
</feature>
<keyword evidence="6 8" id="KW-1133">Transmembrane helix</keyword>
<evidence type="ECO:0000313" key="10">
    <source>
        <dbReference type="Proteomes" id="UP000239706"/>
    </source>
</evidence>
<reference evidence="9 10" key="1">
    <citation type="submission" date="2018-03" db="EMBL/GenBank/DDBJ databases">
        <title>Genome sequence of Clostridium liquoris DSM 100320.</title>
        <authorList>
            <person name="Poehlein A."/>
            <person name="Daniel R."/>
        </authorList>
    </citation>
    <scope>NUCLEOTIDE SEQUENCE [LARGE SCALE GENOMIC DNA]</scope>
    <source>
        <strain evidence="9 10">DSM 100320</strain>
    </source>
</reference>
<dbReference type="GO" id="GO:0005886">
    <property type="term" value="C:plasma membrane"/>
    <property type="evidence" value="ECO:0007669"/>
    <property type="project" value="UniProtKB-SubCell"/>
</dbReference>
<evidence type="ECO:0000256" key="2">
    <source>
        <dbReference type="ARBA" id="ARBA00009773"/>
    </source>
</evidence>
<dbReference type="GO" id="GO:0055085">
    <property type="term" value="P:transmembrane transport"/>
    <property type="evidence" value="ECO:0007669"/>
    <property type="project" value="TreeGrafter"/>
</dbReference>
<name>A0A2T0B221_9CLOT</name>
<comment type="caution">
    <text evidence="9">The sequence shown here is derived from an EMBL/GenBank/DDBJ whole genome shotgun (WGS) entry which is preliminary data.</text>
</comment>
<keyword evidence="10" id="KW-1185">Reference proteome</keyword>
<accession>A0A2T0B221</accession>
<evidence type="ECO:0000256" key="3">
    <source>
        <dbReference type="ARBA" id="ARBA00022448"/>
    </source>
</evidence>
<proteinExistence type="inferred from homology"/>
<evidence type="ECO:0000256" key="8">
    <source>
        <dbReference type="SAM" id="Phobius"/>
    </source>
</evidence>
<dbReference type="EMBL" id="PVXO01000054">
    <property type="protein sequence ID" value="PRR77951.1"/>
    <property type="molecule type" value="Genomic_DNA"/>
</dbReference>
<feature type="transmembrane region" description="Helical" evidence="8">
    <location>
        <begin position="213"/>
        <end position="234"/>
    </location>
</feature>
<feature type="transmembrane region" description="Helical" evidence="8">
    <location>
        <begin position="285"/>
        <end position="311"/>
    </location>
</feature>
<organism evidence="9 10">
    <name type="scientific">Clostridium liquoris</name>
    <dbReference type="NCBI Taxonomy" id="1289519"/>
    <lineage>
        <taxon>Bacteria</taxon>
        <taxon>Bacillati</taxon>
        <taxon>Bacillota</taxon>
        <taxon>Clostridia</taxon>
        <taxon>Eubacteriales</taxon>
        <taxon>Clostridiaceae</taxon>
        <taxon>Clostridium</taxon>
    </lineage>
</organism>
<keyword evidence="5 8" id="KW-0812">Transmembrane</keyword>
<keyword evidence="4" id="KW-1003">Cell membrane</keyword>
<comment type="similarity">
    <text evidence="2">Belongs to the autoinducer-2 exporter (AI-2E) (TC 2.A.86) family.</text>
</comment>
<dbReference type="Pfam" id="PF01594">
    <property type="entry name" value="AI-2E_transport"/>
    <property type="match status" value="1"/>
</dbReference>
<dbReference type="PANTHER" id="PTHR21716:SF53">
    <property type="entry name" value="PERMEASE PERM-RELATED"/>
    <property type="match status" value="1"/>
</dbReference>
<dbReference type="AlphaFoldDB" id="A0A2T0B221"/>
<evidence type="ECO:0000256" key="5">
    <source>
        <dbReference type="ARBA" id="ARBA00022692"/>
    </source>
</evidence>
<comment type="subcellular location">
    <subcellularLocation>
        <location evidence="1">Cell membrane</location>
        <topology evidence="1">Multi-pass membrane protein</topology>
    </subcellularLocation>
</comment>
<evidence type="ECO:0000256" key="4">
    <source>
        <dbReference type="ARBA" id="ARBA00022475"/>
    </source>
</evidence>
<evidence type="ECO:0000256" key="7">
    <source>
        <dbReference type="ARBA" id="ARBA00023136"/>
    </source>
</evidence>
<sequence>MAIIFIGKMYFIHKFIRIIFRAFLVPLIISVFFYYIMKPLNNIFLKNGLKPSISAVLTLTISVFMLSVVFYFLGEHMILQINGIMGNKAYINGTINEISKYININDIYKTYISTVNNYIKDMIQNLSRSVNYVTDTFSKILLILVTIFFLFKDGENFKDGFVKLFPKKHRQVLHKILSESDEILSQYVIGQSKVALSLATMIFIGYKIINMPNALLLSSITFILAFIPFIGFFVSMIVPWIIAFSMGLNMIIKLGITFLVVQTLKGRIVVPAIMGHTMKIHPLTDIFLVIGAVAMGGPIAAFTVVPFYAILKVIFINTYEYKSKEKLTN</sequence>
<evidence type="ECO:0000256" key="1">
    <source>
        <dbReference type="ARBA" id="ARBA00004651"/>
    </source>
</evidence>
<evidence type="ECO:0000313" key="9">
    <source>
        <dbReference type="EMBL" id="PRR77951.1"/>
    </source>
</evidence>
<evidence type="ECO:0000256" key="6">
    <source>
        <dbReference type="ARBA" id="ARBA00022989"/>
    </source>
</evidence>
<keyword evidence="7 8" id="KW-0472">Membrane</keyword>
<gene>
    <name evidence="9" type="ORF">CLLI_20460</name>
</gene>
<dbReference type="PANTHER" id="PTHR21716">
    <property type="entry name" value="TRANSMEMBRANE PROTEIN"/>
    <property type="match status" value="1"/>
</dbReference>
<feature type="transmembrane region" description="Helical" evidence="8">
    <location>
        <begin position="187"/>
        <end position="206"/>
    </location>
</feature>
<feature type="transmembrane region" description="Helical" evidence="8">
    <location>
        <begin position="18"/>
        <end position="37"/>
    </location>
</feature>
<feature type="transmembrane region" description="Helical" evidence="8">
    <location>
        <begin position="130"/>
        <end position="151"/>
    </location>
</feature>
<dbReference type="RefSeq" id="WP_278335578.1">
    <property type="nucleotide sequence ID" value="NZ_PVXO01000054.1"/>
</dbReference>
<keyword evidence="3" id="KW-0813">Transport</keyword>
<dbReference type="InterPro" id="IPR002549">
    <property type="entry name" value="AI-2E-like"/>
</dbReference>
<dbReference type="Proteomes" id="UP000239706">
    <property type="component" value="Unassembled WGS sequence"/>
</dbReference>